<feature type="domain" description="Beta-lactamase-related" evidence="1">
    <location>
        <begin position="32"/>
        <end position="266"/>
    </location>
</feature>
<dbReference type="InterPro" id="IPR050789">
    <property type="entry name" value="Diverse_Enzym_Activities"/>
</dbReference>
<evidence type="ECO:0000313" key="3">
    <source>
        <dbReference type="Proteomes" id="UP000294911"/>
    </source>
</evidence>
<organism evidence="2 3">
    <name type="scientific">Tamaricihabitans halophyticus</name>
    <dbReference type="NCBI Taxonomy" id="1262583"/>
    <lineage>
        <taxon>Bacteria</taxon>
        <taxon>Bacillati</taxon>
        <taxon>Actinomycetota</taxon>
        <taxon>Actinomycetes</taxon>
        <taxon>Pseudonocardiales</taxon>
        <taxon>Pseudonocardiaceae</taxon>
        <taxon>Tamaricihabitans</taxon>
    </lineage>
</organism>
<gene>
    <name evidence="2" type="ORF">EV191_101528</name>
</gene>
<dbReference type="PANTHER" id="PTHR43283:SF15">
    <property type="entry name" value="CONSERVED PROTEIN"/>
    <property type="match status" value="1"/>
</dbReference>
<evidence type="ECO:0000259" key="1">
    <source>
        <dbReference type="Pfam" id="PF00144"/>
    </source>
</evidence>
<name>A0A4R2RAY7_9PSEU</name>
<reference evidence="2 3" key="1">
    <citation type="submission" date="2019-03" db="EMBL/GenBank/DDBJ databases">
        <title>Genomic Encyclopedia of Type Strains, Phase IV (KMG-IV): sequencing the most valuable type-strain genomes for metagenomic binning, comparative biology and taxonomic classification.</title>
        <authorList>
            <person name="Goeker M."/>
        </authorList>
    </citation>
    <scope>NUCLEOTIDE SEQUENCE [LARGE SCALE GENOMIC DNA]</scope>
    <source>
        <strain evidence="2 3">DSM 45765</strain>
    </source>
</reference>
<dbReference type="Pfam" id="PF00144">
    <property type="entry name" value="Beta-lactamase"/>
    <property type="match status" value="1"/>
</dbReference>
<dbReference type="Proteomes" id="UP000294911">
    <property type="component" value="Unassembled WGS sequence"/>
</dbReference>
<dbReference type="EMBL" id="SLXQ01000001">
    <property type="protein sequence ID" value="TCP56585.1"/>
    <property type="molecule type" value="Genomic_DNA"/>
</dbReference>
<dbReference type="InterPro" id="IPR001466">
    <property type="entry name" value="Beta-lactam-related"/>
</dbReference>
<dbReference type="SUPFAM" id="SSF56601">
    <property type="entry name" value="beta-lactamase/transpeptidase-like"/>
    <property type="match status" value="1"/>
</dbReference>
<proteinExistence type="predicted"/>
<dbReference type="AlphaFoldDB" id="A0A4R2RAY7"/>
<dbReference type="InterPro" id="IPR012338">
    <property type="entry name" value="Beta-lactam/transpept-like"/>
</dbReference>
<dbReference type="Gene3D" id="3.40.710.10">
    <property type="entry name" value="DD-peptidase/beta-lactamase superfamily"/>
    <property type="match status" value="1"/>
</dbReference>
<protein>
    <submittedName>
        <fullName evidence="2">CubicO group peptidase (Beta-lactamase class C family)</fullName>
    </submittedName>
</protein>
<sequence length="285" mass="30038">MHLAMADAVSRTVGAMNGVHVVDQWPVDNVAVAVIGADGARLAEHGPADRVFELASVTKLLSAYGVLIAVEEGALELDQPAGPAGSTIRHLLAHASGLAFNEHNQQAEPGNRRIYSSSGYEVLADEVHAATGIPFDKYLSEAVFTPLGMRSAELRGSAGHGAVASCADLVPFAAELQAPQLIAGETLVAARTVQFPGLNGVVPGFGMQRPCDWGLGFELRGQKSPHWTGELSSPETFGHFGQAGTFLWVDPAAGAACIALTDRVFGDWAKEYWPPFTDGILRELA</sequence>
<accession>A0A4R2RAY7</accession>
<dbReference type="PANTHER" id="PTHR43283">
    <property type="entry name" value="BETA-LACTAMASE-RELATED"/>
    <property type="match status" value="1"/>
</dbReference>
<keyword evidence="3" id="KW-1185">Reference proteome</keyword>
<comment type="caution">
    <text evidence="2">The sequence shown here is derived from an EMBL/GenBank/DDBJ whole genome shotgun (WGS) entry which is preliminary data.</text>
</comment>
<evidence type="ECO:0000313" key="2">
    <source>
        <dbReference type="EMBL" id="TCP56585.1"/>
    </source>
</evidence>